<dbReference type="InterPro" id="IPR027417">
    <property type="entry name" value="P-loop_NTPase"/>
</dbReference>
<sequence>MCKIQAVVQCARIRLGSFRLCSFTTSSSSISPENQATTAAEASDTKTMLKTGRGIKVAMIGVPNSGNLHKSSDQSQEHDHIPDRKYHQCTDVSKCQLVVVDSPGIVGLKHAKEVIGTHSDANILADPEKAVKHADHILVVHVRSALSLVHPDSSCELLGCHNGGEYLQHRILHILHRYAHIPASLVLNKIDLIDRHIDLLKLAEVLTMGTIDGSPILKTGVSFGRMGNALIPKDNKDALSSEGVRIHPTGTQEMDQDWHNAYSKLLQKPTHKCSWSETKKLFAQQVGWPHFKSVFFVSCRRGTGADELREYLKGLSNETTWKYSEEMNRPR</sequence>
<keyword evidence="1" id="KW-1185">Reference proteome</keyword>
<dbReference type="GO" id="GO:0043024">
    <property type="term" value="F:ribosomal small subunit binding"/>
    <property type="evidence" value="ECO:0007669"/>
    <property type="project" value="TreeGrafter"/>
</dbReference>
<dbReference type="Proteomes" id="UP000887574">
    <property type="component" value="Unplaced"/>
</dbReference>
<dbReference type="GO" id="GO:0005525">
    <property type="term" value="F:GTP binding"/>
    <property type="evidence" value="ECO:0007669"/>
    <property type="project" value="InterPro"/>
</dbReference>
<reference evidence="2" key="1">
    <citation type="submission" date="2022-11" db="UniProtKB">
        <authorList>
            <consortium name="WormBaseParasite"/>
        </authorList>
    </citation>
    <scope>IDENTIFICATION</scope>
</reference>
<protein>
    <submittedName>
        <fullName evidence="2">G domain-containing protein</fullName>
    </submittedName>
</protein>
<dbReference type="Gene3D" id="3.40.50.300">
    <property type="entry name" value="P-loop containing nucleotide triphosphate hydrolases"/>
    <property type="match status" value="1"/>
</dbReference>
<dbReference type="InterPro" id="IPR005662">
    <property type="entry name" value="GTPase_Era-like"/>
</dbReference>
<dbReference type="WBParaSite" id="jg13783">
    <property type="protein sequence ID" value="jg13783"/>
    <property type="gene ID" value="jg13783"/>
</dbReference>
<name>A0A915CXQ5_9BILA</name>
<dbReference type="AlphaFoldDB" id="A0A915CXQ5"/>
<accession>A0A915CXQ5</accession>
<evidence type="ECO:0000313" key="2">
    <source>
        <dbReference type="WBParaSite" id="jg13783"/>
    </source>
</evidence>
<dbReference type="SUPFAM" id="SSF52540">
    <property type="entry name" value="P-loop containing nucleoside triphosphate hydrolases"/>
    <property type="match status" value="1"/>
</dbReference>
<proteinExistence type="predicted"/>
<evidence type="ECO:0000313" key="1">
    <source>
        <dbReference type="Proteomes" id="UP000887574"/>
    </source>
</evidence>
<dbReference type="GO" id="GO:0005759">
    <property type="term" value="C:mitochondrial matrix"/>
    <property type="evidence" value="ECO:0007669"/>
    <property type="project" value="TreeGrafter"/>
</dbReference>
<dbReference type="PANTHER" id="PTHR42698:SF1">
    <property type="entry name" value="GTPASE ERA, MITOCHONDRIAL"/>
    <property type="match status" value="1"/>
</dbReference>
<dbReference type="PANTHER" id="PTHR42698">
    <property type="entry name" value="GTPASE ERA"/>
    <property type="match status" value="1"/>
</dbReference>
<dbReference type="GO" id="GO:0000028">
    <property type="term" value="P:ribosomal small subunit assembly"/>
    <property type="evidence" value="ECO:0007669"/>
    <property type="project" value="TreeGrafter"/>
</dbReference>
<organism evidence="1 2">
    <name type="scientific">Ditylenchus dipsaci</name>
    <dbReference type="NCBI Taxonomy" id="166011"/>
    <lineage>
        <taxon>Eukaryota</taxon>
        <taxon>Metazoa</taxon>
        <taxon>Ecdysozoa</taxon>
        <taxon>Nematoda</taxon>
        <taxon>Chromadorea</taxon>
        <taxon>Rhabditida</taxon>
        <taxon>Tylenchina</taxon>
        <taxon>Tylenchomorpha</taxon>
        <taxon>Sphaerularioidea</taxon>
        <taxon>Anguinidae</taxon>
        <taxon>Anguininae</taxon>
        <taxon>Ditylenchus</taxon>
    </lineage>
</organism>
<dbReference type="GO" id="GO:0019843">
    <property type="term" value="F:rRNA binding"/>
    <property type="evidence" value="ECO:0007669"/>
    <property type="project" value="TreeGrafter"/>
</dbReference>